<dbReference type="InterPro" id="IPR011104">
    <property type="entry name" value="Hpr_kin/Pase_C"/>
</dbReference>
<dbReference type="AlphaFoldDB" id="A0A9X1FUV9"/>
<dbReference type="Proteomes" id="UP001138661">
    <property type="component" value="Unassembled WGS sequence"/>
</dbReference>
<dbReference type="EMBL" id="JAHXDN010000001">
    <property type="protein sequence ID" value="MBW4707303.1"/>
    <property type="molecule type" value="Genomic_DNA"/>
</dbReference>
<proteinExistence type="predicted"/>
<gene>
    <name evidence="2" type="ORF">KX928_05835</name>
</gene>
<keyword evidence="3" id="KW-1185">Reference proteome</keyword>
<name>A0A9X1FUV9_9RHOB</name>
<evidence type="ECO:0000313" key="3">
    <source>
        <dbReference type="Proteomes" id="UP001138661"/>
    </source>
</evidence>
<evidence type="ECO:0000313" key="2">
    <source>
        <dbReference type="EMBL" id="MBW4707303.1"/>
    </source>
</evidence>
<dbReference type="Pfam" id="PF07475">
    <property type="entry name" value="Hpr_kinase_C"/>
    <property type="match status" value="1"/>
</dbReference>
<sequence>MFHASCVALHGRAVLILGSAGRGKSGLALQLMAYGADLVADDQTALAKDGLNLTARAPATLQGLIEARGVGLLKVPDYTSAHVVVAVDLDDAEMERLPEYRERIFLGIRIPLLHNVDSAYFPAAILQYLKAGRRDPE</sequence>
<organism evidence="2 3">
    <name type="scientific">Roseobacter insulae</name>
    <dbReference type="NCBI Taxonomy" id="2859783"/>
    <lineage>
        <taxon>Bacteria</taxon>
        <taxon>Pseudomonadati</taxon>
        <taxon>Pseudomonadota</taxon>
        <taxon>Alphaproteobacteria</taxon>
        <taxon>Rhodobacterales</taxon>
        <taxon>Roseobacteraceae</taxon>
        <taxon>Roseobacter</taxon>
    </lineage>
</organism>
<feature type="domain" description="HPr kinase/phosphorylase C-terminal" evidence="1">
    <location>
        <begin position="2"/>
        <end position="77"/>
    </location>
</feature>
<dbReference type="GO" id="GO:0000155">
    <property type="term" value="F:phosphorelay sensor kinase activity"/>
    <property type="evidence" value="ECO:0007669"/>
    <property type="project" value="InterPro"/>
</dbReference>
<dbReference type="RefSeq" id="WP_219499891.1">
    <property type="nucleotide sequence ID" value="NZ_JAHXDN010000001.1"/>
</dbReference>
<reference evidence="2" key="1">
    <citation type="submission" date="2021-07" db="EMBL/GenBank/DDBJ databases">
        <title>Roseobacter insulae sp. nov., isolated from a tidal flat.</title>
        <authorList>
            <person name="Park S."/>
            <person name="Yoon J.-H."/>
        </authorList>
    </citation>
    <scope>NUCLEOTIDE SEQUENCE</scope>
    <source>
        <strain evidence="2">YSTF-M11</strain>
    </source>
</reference>
<protein>
    <recommendedName>
        <fullName evidence="1">HPr kinase/phosphorylase C-terminal domain-containing protein</fullName>
    </recommendedName>
</protein>
<comment type="caution">
    <text evidence="2">The sequence shown here is derived from an EMBL/GenBank/DDBJ whole genome shotgun (WGS) entry which is preliminary data.</text>
</comment>
<dbReference type="GO" id="GO:0005524">
    <property type="term" value="F:ATP binding"/>
    <property type="evidence" value="ECO:0007669"/>
    <property type="project" value="InterPro"/>
</dbReference>
<dbReference type="GO" id="GO:0006109">
    <property type="term" value="P:regulation of carbohydrate metabolic process"/>
    <property type="evidence" value="ECO:0007669"/>
    <property type="project" value="InterPro"/>
</dbReference>
<accession>A0A9X1FUV9</accession>
<evidence type="ECO:0000259" key="1">
    <source>
        <dbReference type="Pfam" id="PF07475"/>
    </source>
</evidence>